<organism evidence="2 3">
    <name type="scientific">Grifola frondosa</name>
    <name type="common">Maitake</name>
    <name type="synonym">Polyporus frondosus</name>
    <dbReference type="NCBI Taxonomy" id="5627"/>
    <lineage>
        <taxon>Eukaryota</taxon>
        <taxon>Fungi</taxon>
        <taxon>Dikarya</taxon>
        <taxon>Basidiomycota</taxon>
        <taxon>Agaricomycotina</taxon>
        <taxon>Agaricomycetes</taxon>
        <taxon>Polyporales</taxon>
        <taxon>Grifolaceae</taxon>
        <taxon>Grifola</taxon>
    </lineage>
</organism>
<dbReference type="OMA" id="ARNIMED"/>
<evidence type="ECO:0000259" key="1">
    <source>
        <dbReference type="Pfam" id="PF12612"/>
    </source>
</evidence>
<accession>A0A1C7M3U4</accession>
<dbReference type="PANTHER" id="PTHR12658">
    <property type="entry name" value="BETA-TUBULIN COFACTOR D"/>
    <property type="match status" value="1"/>
</dbReference>
<comment type="caution">
    <text evidence="2">The sequence shown here is derived from an EMBL/GenBank/DDBJ whole genome shotgun (WGS) entry which is preliminary data.</text>
</comment>
<dbReference type="STRING" id="5627.A0A1C7M3U4"/>
<dbReference type="Proteomes" id="UP000092993">
    <property type="component" value="Unassembled WGS sequence"/>
</dbReference>
<feature type="domain" description="Tubulin-folding cofactor D C-terminal" evidence="1">
    <location>
        <begin position="128"/>
        <end position="304"/>
    </location>
</feature>
<dbReference type="SUPFAM" id="SSF48371">
    <property type="entry name" value="ARM repeat"/>
    <property type="match status" value="1"/>
</dbReference>
<dbReference type="GO" id="GO:0000226">
    <property type="term" value="P:microtubule cytoskeleton organization"/>
    <property type="evidence" value="ECO:0007669"/>
    <property type="project" value="TreeGrafter"/>
</dbReference>
<dbReference type="GO" id="GO:0048487">
    <property type="term" value="F:beta-tubulin binding"/>
    <property type="evidence" value="ECO:0007669"/>
    <property type="project" value="InterPro"/>
</dbReference>
<protein>
    <submittedName>
        <fullName evidence="2">Tubulin-specific chaperone D</fullName>
    </submittedName>
</protein>
<dbReference type="GO" id="GO:0007021">
    <property type="term" value="P:tubulin complex assembly"/>
    <property type="evidence" value="ECO:0007669"/>
    <property type="project" value="InterPro"/>
</dbReference>
<reference evidence="2 3" key="1">
    <citation type="submission" date="2016-03" db="EMBL/GenBank/DDBJ databases">
        <title>Whole genome sequencing of Grifola frondosa 9006-11.</title>
        <authorList>
            <person name="Min B."/>
            <person name="Park H."/>
            <person name="Kim J.-G."/>
            <person name="Cho H."/>
            <person name="Oh Y.-L."/>
            <person name="Kong W.-S."/>
            <person name="Choi I.-G."/>
        </authorList>
    </citation>
    <scope>NUCLEOTIDE SEQUENCE [LARGE SCALE GENOMIC DNA]</scope>
    <source>
        <strain evidence="2 3">9006-11</strain>
    </source>
</reference>
<dbReference type="InterPro" id="IPR022577">
    <property type="entry name" value="TBCD_C"/>
</dbReference>
<sequence length="397" mass="44216">MLLGVLDYSAHPHGILQAIRCLLRCADRSSHGGSMTIEARRNAYNSMPQILLNVAARLPEHLSPTDVCQMIDALQDGLRDYTTDERGDVGSWIRVTCVKGLTLFIETLFAHAHMLPNFAGYFPPEKFHSAIGGILKQGIERLDNVRQQAGESFLRLLLLSLPSVPDAEQWRICGDAKMKGLFLSGNETIGWNEGAWLFPKAVHLLDIKEYREAVLSGLILSASTKTDSTQRPVTSSLVAYDLLAQASRNVASNNVVIPVLQTFNILLEADAFERLPQDPAGLQCLRTLLALVSRNVPRLKNPQRILMSMKIVVNLLPISELRSDCIVQLTDFLIHQYPKIRADTAEHLYLMLESKDLGYENDEAEDIILETEWSSGDLSVVEAAAQHFISLLHEHTT</sequence>
<dbReference type="OrthoDB" id="1735853at2759"/>
<keyword evidence="3" id="KW-1185">Reference proteome</keyword>
<gene>
    <name evidence="2" type="primary">TBCD_1</name>
    <name evidence="2" type="ORF">A0H81_08346</name>
</gene>
<dbReference type="PANTHER" id="PTHR12658:SF0">
    <property type="entry name" value="TUBULIN-SPECIFIC CHAPERONE D"/>
    <property type="match status" value="1"/>
</dbReference>
<dbReference type="InterPro" id="IPR016024">
    <property type="entry name" value="ARM-type_fold"/>
</dbReference>
<dbReference type="AlphaFoldDB" id="A0A1C7M3U4"/>
<dbReference type="InterPro" id="IPR033162">
    <property type="entry name" value="TBCD"/>
</dbReference>
<dbReference type="Pfam" id="PF12612">
    <property type="entry name" value="TFCD_C"/>
    <property type="match status" value="1"/>
</dbReference>
<dbReference type="GO" id="GO:0007023">
    <property type="term" value="P:post-chaperonin tubulin folding pathway"/>
    <property type="evidence" value="ECO:0007669"/>
    <property type="project" value="InterPro"/>
</dbReference>
<dbReference type="EMBL" id="LUGG01000011">
    <property type="protein sequence ID" value="OBZ71620.1"/>
    <property type="molecule type" value="Genomic_DNA"/>
</dbReference>
<evidence type="ECO:0000313" key="3">
    <source>
        <dbReference type="Proteomes" id="UP000092993"/>
    </source>
</evidence>
<proteinExistence type="predicted"/>
<dbReference type="GO" id="GO:0005096">
    <property type="term" value="F:GTPase activator activity"/>
    <property type="evidence" value="ECO:0007669"/>
    <property type="project" value="InterPro"/>
</dbReference>
<name>A0A1C7M3U4_GRIFR</name>
<evidence type="ECO:0000313" key="2">
    <source>
        <dbReference type="EMBL" id="OBZ71620.1"/>
    </source>
</evidence>